<dbReference type="InterPro" id="IPR003660">
    <property type="entry name" value="HAMP_dom"/>
</dbReference>
<dbReference type="EC" id="2.7.13.3" evidence="3"/>
<dbReference type="Pfam" id="PF00512">
    <property type="entry name" value="HisKA"/>
    <property type="match status" value="1"/>
</dbReference>
<dbReference type="InterPro" id="IPR003594">
    <property type="entry name" value="HATPase_dom"/>
</dbReference>
<feature type="modified residue" description="4-aspartylphosphate" evidence="7">
    <location>
        <position position="658"/>
    </location>
</feature>
<reference evidence="12 13" key="1">
    <citation type="submission" date="2023-10" db="EMBL/GenBank/DDBJ databases">
        <title>Bacteria for the degradation of biodegradable plastic PBAT(Polybutylene adipate terephthalate).</title>
        <authorList>
            <person name="Weon H.-Y."/>
            <person name="Yeon J."/>
        </authorList>
    </citation>
    <scope>NUCLEOTIDE SEQUENCE [LARGE SCALE GENOMIC DNA]</scope>
    <source>
        <strain evidence="12 13">SBD 7-3</strain>
    </source>
</reference>
<feature type="domain" description="Histidine kinase" evidence="9">
    <location>
        <begin position="372"/>
        <end position="590"/>
    </location>
</feature>
<comment type="subcellular location">
    <subcellularLocation>
        <location evidence="2">Membrane</location>
    </subcellularLocation>
</comment>
<evidence type="ECO:0000256" key="4">
    <source>
        <dbReference type="ARBA" id="ARBA00022553"/>
    </source>
</evidence>
<protein>
    <recommendedName>
        <fullName evidence="3">histidine kinase</fullName>
        <ecNumber evidence="3">2.7.13.3</ecNumber>
    </recommendedName>
</protein>
<evidence type="ECO:0000259" key="9">
    <source>
        <dbReference type="PROSITE" id="PS50109"/>
    </source>
</evidence>
<keyword evidence="5" id="KW-0808">Transferase</keyword>
<dbReference type="SUPFAM" id="SSF47384">
    <property type="entry name" value="Homodimeric domain of signal transducing histidine kinase"/>
    <property type="match status" value="1"/>
</dbReference>
<dbReference type="SMART" id="SM00387">
    <property type="entry name" value="HATPase_c"/>
    <property type="match status" value="1"/>
</dbReference>
<dbReference type="Proteomes" id="UP001303946">
    <property type="component" value="Chromosome"/>
</dbReference>
<dbReference type="PROSITE" id="PS50110">
    <property type="entry name" value="RESPONSE_REGULATORY"/>
    <property type="match status" value="1"/>
</dbReference>
<dbReference type="SUPFAM" id="SSF52172">
    <property type="entry name" value="CheY-like"/>
    <property type="match status" value="1"/>
</dbReference>
<dbReference type="EMBL" id="CP136336">
    <property type="protein sequence ID" value="WOB07708.1"/>
    <property type="molecule type" value="Genomic_DNA"/>
</dbReference>
<dbReference type="InterPro" id="IPR003661">
    <property type="entry name" value="HisK_dim/P_dom"/>
</dbReference>
<dbReference type="CDD" id="cd00075">
    <property type="entry name" value="HATPase"/>
    <property type="match status" value="1"/>
</dbReference>
<feature type="domain" description="Response regulatory" evidence="10">
    <location>
        <begin position="609"/>
        <end position="725"/>
    </location>
</feature>
<dbReference type="PROSITE" id="PS50109">
    <property type="entry name" value="HIS_KIN"/>
    <property type="match status" value="1"/>
</dbReference>
<dbReference type="InterPro" id="IPR005467">
    <property type="entry name" value="His_kinase_dom"/>
</dbReference>
<name>A0ABZ0CXU8_9BURK</name>
<keyword evidence="8" id="KW-0175">Coiled coil</keyword>
<dbReference type="Pfam" id="PF02518">
    <property type="entry name" value="HATPase_c"/>
    <property type="match status" value="1"/>
</dbReference>
<proteinExistence type="predicted"/>
<dbReference type="Pfam" id="PF00072">
    <property type="entry name" value="Response_reg"/>
    <property type="match status" value="1"/>
</dbReference>
<evidence type="ECO:0000313" key="13">
    <source>
        <dbReference type="Proteomes" id="UP001303946"/>
    </source>
</evidence>
<organism evidence="12 13">
    <name type="scientific">Piscinibacter gummiphilus</name>
    <dbReference type="NCBI Taxonomy" id="946333"/>
    <lineage>
        <taxon>Bacteria</taxon>
        <taxon>Pseudomonadati</taxon>
        <taxon>Pseudomonadota</taxon>
        <taxon>Betaproteobacteria</taxon>
        <taxon>Burkholderiales</taxon>
        <taxon>Sphaerotilaceae</taxon>
        <taxon>Piscinibacter</taxon>
    </lineage>
</organism>
<dbReference type="SMART" id="SM00388">
    <property type="entry name" value="HisKA"/>
    <property type="match status" value="1"/>
</dbReference>
<evidence type="ECO:0000259" key="11">
    <source>
        <dbReference type="PROSITE" id="PS50885"/>
    </source>
</evidence>
<dbReference type="CDD" id="cd00082">
    <property type="entry name" value="HisKA"/>
    <property type="match status" value="1"/>
</dbReference>
<keyword evidence="12" id="KW-0067">ATP-binding</keyword>
<dbReference type="InterPro" id="IPR004358">
    <property type="entry name" value="Sig_transdc_His_kin-like_C"/>
</dbReference>
<dbReference type="CDD" id="cd18774">
    <property type="entry name" value="PDC2_HK_sensor"/>
    <property type="match status" value="1"/>
</dbReference>
<feature type="coiled-coil region" evidence="8">
    <location>
        <begin position="331"/>
        <end position="358"/>
    </location>
</feature>
<dbReference type="CDD" id="cd17580">
    <property type="entry name" value="REC_2_DhkD-like"/>
    <property type="match status" value="1"/>
</dbReference>
<evidence type="ECO:0000256" key="8">
    <source>
        <dbReference type="SAM" id="Coils"/>
    </source>
</evidence>
<accession>A0ABZ0CXU8</accession>
<dbReference type="Gene3D" id="1.10.287.130">
    <property type="match status" value="1"/>
</dbReference>
<evidence type="ECO:0000256" key="2">
    <source>
        <dbReference type="ARBA" id="ARBA00004370"/>
    </source>
</evidence>
<evidence type="ECO:0000256" key="1">
    <source>
        <dbReference type="ARBA" id="ARBA00000085"/>
    </source>
</evidence>
<dbReference type="GO" id="GO:0005524">
    <property type="term" value="F:ATP binding"/>
    <property type="evidence" value="ECO:0007669"/>
    <property type="project" value="UniProtKB-KW"/>
</dbReference>
<feature type="domain" description="HAMP" evidence="11">
    <location>
        <begin position="299"/>
        <end position="350"/>
    </location>
</feature>
<dbReference type="InterPro" id="IPR011006">
    <property type="entry name" value="CheY-like_superfamily"/>
</dbReference>
<dbReference type="SUPFAM" id="SSF55874">
    <property type="entry name" value="ATPase domain of HSP90 chaperone/DNA topoisomerase II/histidine kinase"/>
    <property type="match status" value="1"/>
</dbReference>
<evidence type="ECO:0000256" key="7">
    <source>
        <dbReference type="PROSITE-ProRule" id="PRU00169"/>
    </source>
</evidence>
<dbReference type="Gene3D" id="3.30.450.20">
    <property type="entry name" value="PAS domain"/>
    <property type="match status" value="1"/>
</dbReference>
<dbReference type="PANTHER" id="PTHR43547:SF2">
    <property type="entry name" value="HYBRID SIGNAL TRANSDUCTION HISTIDINE KINASE C"/>
    <property type="match status" value="1"/>
</dbReference>
<evidence type="ECO:0000256" key="5">
    <source>
        <dbReference type="ARBA" id="ARBA00022679"/>
    </source>
</evidence>
<evidence type="ECO:0000259" key="10">
    <source>
        <dbReference type="PROSITE" id="PS50110"/>
    </source>
</evidence>
<keyword evidence="12" id="KW-0547">Nucleotide-binding</keyword>
<dbReference type="Gene3D" id="6.10.340.10">
    <property type="match status" value="1"/>
</dbReference>
<dbReference type="InterPro" id="IPR001789">
    <property type="entry name" value="Sig_transdc_resp-reg_receiver"/>
</dbReference>
<dbReference type="PANTHER" id="PTHR43547">
    <property type="entry name" value="TWO-COMPONENT HISTIDINE KINASE"/>
    <property type="match status" value="1"/>
</dbReference>
<keyword evidence="13" id="KW-1185">Reference proteome</keyword>
<dbReference type="Gene3D" id="3.40.50.2300">
    <property type="match status" value="1"/>
</dbReference>
<dbReference type="Gene3D" id="3.30.565.10">
    <property type="entry name" value="Histidine kinase-like ATPase, C-terminal domain"/>
    <property type="match status" value="1"/>
</dbReference>
<sequence>MHARPARPLRHRLILLAAVGLLPVSLLGAWGIWNAIQTQRQNLERSTLELSRALASAVESEIDATLRSLAAMARSRPLAEGNVAAFYEVAQSEAAARPAWAAVVLTNGQGEVLFNTGEAYGSRELRVVDPQSLAQVIRTGQPVVGALTFGPRQSGAFAVRWPIVVNGQLGYVLTAAVRPEPILDVLQKQSVPPGWVIAVFDSAQNRVARTREHQSRGPSPSLKALLAREVSSGSGLTQSLEGDDVYTGFTRLRDLGWTVAVGAPTAGPDQALATSLAWYVAGALATVLLCMALARRIADRITEDIHAVRDSAVLLGEGQPVAETHSEIDEIDQMARALRQASQRLSETTESMRQALSQATAAAQAKDQFLAVLGHELRNPLAPMLTALHLLNRKCDESTSREREIMGRQVAHMRRLVDDLLDVSRITRGKLEIRREPVNLFSVVERAVEAVQPAVEARHSRGVFVELPSRPLWVEGDETRLVQAVTNLLTNALRFGGESTIALSVSLDEMHRRARLCVEDQGEGMQAETLERVFEPFYQAPQTSERATGGLGLGLAIVRNIVQLHGGEVKAHSEGLQRGSRFTIELPTIEPPLSADTAPQRVATHGAGRVLVVDDNTDALDTAAELLRDAGHEVQTAGHPREALAAFASLQPEVVVLDIGLPEMDGYQLAQALRNASPDWRGRFIALTGYGQEPDKARAAAAGFSVHLTKPADPSALLHSVDMLLARPATGV</sequence>
<evidence type="ECO:0000256" key="3">
    <source>
        <dbReference type="ARBA" id="ARBA00012438"/>
    </source>
</evidence>
<dbReference type="InterPro" id="IPR036097">
    <property type="entry name" value="HisK_dim/P_sf"/>
</dbReference>
<keyword evidence="6" id="KW-0418">Kinase</keyword>
<dbReference type="InterPro" id="IPR036890">
    <property type="entry name" value="HATPase_C_sf"/>
</dbReference>
<keyword evidence="4 7" id="KW-0597">Phosphoprotein</keyword>
<gene>
    <name evidence="12" type="ORF">RXV79_22725</name>
</gene>
<evidence type="ECO:0000313" key="12">
    <source>
        <dbReference type="EMBL" id="WOB07708.1"/>
    </source>
</evidence>
<dbReference type="PRINTS" id="PR00344">
    <property type="entry name" value="BCTRLSENSOR"/>
</dbReference>
<comment type="catalytic activity">
    <reaction evidence="1">
        <text>ATP + protein L-histidine = ADP + protein N-phospho-L-histidine.</text>
        <dbReference type="EC" id="2.7.13.3"/>
    </reaction>
</comment>
<evidence type="ECO:0000256" key="6">
    <source>
        <dbReference type="ARBA" id="ARBA00022777"/>
    </source>
</evidence>
<dbReference type="RefSeq" id="WP_316700363.1">
    <property type="nucleotide sequence ID" value="NZ_CP136336.1"/>
</dbReference>
<dbReference type="PROSITE" id="PS50885">
    <property type="entry name" value="HAMP"/>
    <property type="match status" value="1"/>
</dbReference>
<dbReference type="SMART" id="SM00448">
    <property type="entry name" value="REC"/>
    <property type="match status" value="1"/>
</dbReference>